<dbReference type="EMBL" id="JANBOI010000643">
    <property type="protein sequence ID" value="KAJ1729281.1"/>
    <property type="molecule type" value="Genomic_DNA"/>
</dbReference>
<evidence type="ECO:0000259" key="6">
    <source>
        <dbReference type="PROSITE" id="PS51044"/>
    </source>
</evidence>
<dbReference type="Gene3D" id="2.60.120.780">
    <property type="entry name" value="PINIT domain"/>
    <property type="match status" value="1"/>
</dbReference>
<dbReference type="SUPFAM" id="SSF57850">
    <property type="entry name" value="RING/U-box"/>
    <property type="match status" value="1"/>
</dbReference>
<keyword evidence="3" id="KW-0862">Zinc</keyword>
<dbReference type="PANTHER" id="PTHR10782:SF4">
    <property type="entry name" value="TONALLI, ISOFORM E"/>
    <property type="match status" value="1"/>
</dbReference>
<gene>
    <name evidence="7" type="primary">pli1</name>
    <name evidence="7" type="ORF">LPJ61_003602</name>
</gene>
<protein>
    <submittedName>
        <fullName evidence="7">E3 SUMO-protein ligase pli1</fullName>
    </submittedName>
</protein>
<evidence type="ECO:0000256" key="5">
    <source>
        <dbReference type="SAM" id="MobiDB-lite"/>
    </source>
</evidence>
<dbReference type="GO" id="GO:0016874">
    <property type="term" value="F:ligase activity"/>
    <property type="evidence" value="ECO:0007669"/>
    <property type="project" value="UniProtKB-KW"/>
</dbReference>
<evidence type="ECO:0000313" key="8">
    <source>
        <dbReference type="Proteomes" id="UP001143981"/>
    </source>
</evidence>
<name>A0A9W7YDJ3_9FUNG</name>
<organism evidence="7 8">
    <name type="scientific">Coemansia biformis</name>
    <dbReference type="NCBI Taxonomy" id="1286918"/>
    <lineage>
        <taxon>Eukaryota</taxon>
        <taxon>Fungi</taxon>
        <taxon>Fungi incertae sedis</taxon>
        <taxon>Zoopagomycota</taxon>
        <taxon>Kickxellomycotina</taxon>
        <taxon>Kickxellomycetes</taxon>
        <taxon>Kickxellales</taxon>
        <taxon>Kickxellaceae</taxon>
        <taxon>Coemansia</taxon>
    </lineage>
</organism>
<dbReference type="GO" id="GO:0016925">
    <property type="term" value="P:protein sumoylation"/>
    <property type="evidence" value="ECO:0007669"/>
    <property type="project" value="TreeGrafter"/>
</dbReference>
<proteinExistence type="predicted"/>
<sequence length="536" mass="58406">MRAELNSLRIRDLKPLLDYHAATNPRFHDRVPSGPKARLVALLRWCLVNAYDDRNKDAYEKLVGYMSLASRKRAHSLILYSTYRWCDGQTYQIPTDGDWAAYDMGVNGPSSPRGLANETIGVPGVVPGGMVGPALLHSPAAVFAAVVAAAASARGHGMPDLIKGVFSDCGMLSAETNITSPEYWGASPTQVFTQTITFRLTSNQTDQLAPGNADPKKGVPGVYLFIGNFATINAGHFSTGKQIPVANPPQLSVMANSRNCLPLGHPATGLPIDLMPGLTKAPNCENRIDVAFMSSTSLVVAVVFARKHMPQSLVAKIRDTNRATTESVRQKFFGTSNSADDEDVIPEGALVSLKCPLGQCRIRTPARSTNCQHSQCFDCETFLQFYQNRQPWKCPVCSVSIQSWRELIVDGYFEEILQKTSEDDDQIYIEPNGDWKHKDNAAAGPLGSPAGKGRRRSVDAVDTVDLSDSSNLNNAARNKRQRTDYVDLTLDSDSDDAADAFDLPPLTQEEIDMINTLEAELTSESGSRSVTRSSSD</sequence>
<dbReference type="CDD" id="cd16650">
    <property type="entry name" value="SP-RING_PIAS-like"/>
    <property type="match status" value="1"/>
</dbReference>
<comment type="caution">
    <text evidence="7">The sequence shown here is derived from an EMBL/GenBank/DDBJ whole genome shotgun (WGS) entry which is preliminary data.</text>
</comment>
<dbReference type="Proteomes" id="UP001143981">
    <property type="component" value="Unassembled WGS sequence"/>
</dbReference>
<accession>A0A9W7YDJ3</accession>
<dbReference type="GO" id="GO:0000785">
    <property type="term" value="C:chromatin"/>
    <property type="evidence" value="ECO:0007669"/>
    <property type="project" value="TreeGrafter"/>
</dbReference>
<dbReference type="Gene3D" id="3.30.40.10">
    <property type="entry name" value="Zinc/RING finger domain, C3HC4 (zinc finger)"/>
    <property type="match status" value="1"/>
</dbReference>
<evidence type="ECO:0000256" key="2">
    <source>
        <dbReference type="ARBA" id="ARBA00022771"/>
    </source>
</evidence>
<dbReference type="GO" id="GO:0008270">
    <property type="term" value="F:zinc ion binding"/>
    <property type="evidence" value="ECO:0007669"/>
    <property type="project" value="UniProtKB-KW"/>
</dbReference>
<keyword evidence="2 4" id="KW-0863">Zinc-finger</keyword>
<keyword evidence="1" id="KW-0479">Metal-binding</keyword>
<dbReference type="InterPro" id="IPR038654">
    <property type="entry name" value="PINIT_sf"/>
</dbReference>
<dbReference type="InterPro" id="IPR013083">
    <property type="entry name" value="Znf_RING/FYVE/PHD"/>
</dbReference>
<keyword evidence="7" id="KW-0436">Ligase</keyword>
<dbReference type="AlphaFoldDB" id="A0A9W7YDJ3"/>
<reference evidence="7" key="1">
    <citation type="submission" date="2022-07" db="EMBL/GenBank/DDBJ databases">
        <title>Phylogenomic reconstructions and comparative analyses of Kickxellomycotina fungi.</title>
        <authorList>
            <person name="Reynolds N.K."/>
            <person name="Stajich J.E."/>
            <person name="Barry K."/>
            <person name="Grigoriev I.V."/>
            <person name="Crous P."/>
            <person name="Smith M.E."/>
        </authorList>
    </citation>
    <scope>NUCLEOTIDE SEQUENCE</scope>
    <source>
        <strain evidence="7">BCRC 34381</strain>
    </source>
</reference>
<keyword evidence="8" id="KW-1185">Reference proteome</keyword>
<dbReference type="OrthoDB" id="28127at2759"/>
<feature type="region of interest" description="Disordered" evidence="5">
    <location>
        <begin position="432"/>
        <end position="457"/>
    </location>
</feature>
<evidence type="ECO:0000256" key="1">
    <source>
        <dbReference type="ARBA" id="ARBA00022723"/>
    </source>
</evidence>
<evidence type="ECO:0000256" key="3">
    <source>
        <dbReference type="ARBA" id="ARBA00022833"/>
    </source>
</evidence>
<evidence type="ECO:0000256" key="4">
    <source>
        <dbReference type="PROSITE-ProRule" id="PRU00452"/>
    </source>
</evidence>
<dbReference type="InterPro" id="IPR004181">
    <property type="entry name" value="Znf_MIZ"/>
</dbReference>
<dbReference type="GO" id="GO:0061665">
    <property type="term" value="F:SUMO ligase activity"/>
    <property type="evidence" value="ECO:0007669"/>
    <property type="project" value="TreeGrafter"/>
</dbReference>
<feature type="non-terminal residue" evidence="7">
    <location>
        <position position="1"/>
    </location>
</feature>
<dbReference type="PANTHER" id="PTHR10782">
    <property type="entry name" value="ZINC FINGER MIZ DOMAIN-CONTAINING PROTEIN"/>
    <property type="match status" value="1"/>
</dbReference>
<dbReference type="PROSITE" id="PS51044">
    <property type="entry name" value="ZF_SP_RING"/>
    <property type="match status" value="1"/>
</dbReference>
<feature type="domain" description="SP-RING-type" evidence="6">
    <location>
        <begin position="340"/>
        <end position="426"/>
    </location>
</feature>
<dbReference type="Pfam" id="PF02891">
    <property type="entry name" value="zf-MIZ"/>
    <property type="match status" value="1"/>
</dbReference>
<evidence type="ECO:0000313" key="7">
    <source>
        <dbReference type="EMBL" id="KAJ1729281.1"/>
    </source>
</evidence>